<evidence type="ECO:0000313" key="1">
    <source>
        <dbReference type="EMBL" id="PHP52314.1"/>
    </source>
</evidence>
<dbReference type="InterPro" id="IPR021408">
    <property type="entry name" value="DUF3046"/>
</dbReference>
<evidence type="ECO:0000313" key="2">
    <source>
        <dbReference type="Proteomes" id="UP000194577"/>
    </source>
</evidence>
<reference evidence="1 2" key="1">
    <citation type="submission" date="2017-10" db="EMBL/GenBank/DDBJ databases">
        <title>Draft genome sequence of cellulolytic Actinomyces sp CtC72 isolated from cattle rumen fluid.</title>
        <authorList>
            <person name="Joshi A.J."/>
            <person name="Vasudevan G."/>
            <person name="Lanjekar V.B."/>
            <person name="Hivarkar S."/>
            <person name="Engineer A."/>
            <person name="Pore S.D."/>
            <person name="Dhakephalkar P.K."/>
            <person name="Dagar S."/>
        </authorList>
    </citation>
    <scope>NUCLEOTIDE SEQUENCE [LARGE SCALE GENOMIC DNA]</scope>
    <source>
        <strain evidence="2">CtC72</strain>
    </source>
</reference>
<name>A0ABX4ME24_9ACTO</name>
<dbReference type="Pfam" id="PF11248">
    <property type="entry name" value="DUF3046"/>
    <property type="match status" value="1"/>
</dbReference>
<gene>
    <name evidence="1" type="ORF">BW737_010200</name>
</gene>
<comment type="caution">
    <text evidence="1">The sequence shown here is derived from an EMBL/GenBank/DDBJ whole genome shotgun (WGS) entry which is preliminary data.</text>
</comment>
<accession>A0ABX4ME24</accession>
<keyword evidence="2" id="KW-1185">Reference proteome</keyword>
<proteinExistence type="predicted"/>
<dbReference type="RefSeq" id="WP_086614355.1">
    <property type="nucleotide sequence ID" value="NZ_MTPX02000051.1"/>
</dbReference>
<sequence length="78" mass="8988">MKHSEFWRAVDTVFGSAYGRSLAQDLVLSDIGRTSVQALDAGVPPRDVWHALCDDTDRSEADRWVFRDDARQRRHDTR</sequence>
<dbReference type="Proteomes" id="UP000194577">
    <property type="component" value="Unassembled WGS sequence"/>
</dbReference>
<organism evidence="1 2">
    <name type="scientific">Actinomyces ruminis</name>
    <dbReference type="NCBI Taxonomy" id="1937003"/>
    <lineage>
        <taxon>Bacteria</taxon>
        <taxon>Bacillati</taxon>
        <taxon>Actinomycetota</taxon>
        <taxon>Actinomycetes</taxon>
        <taxon>Actinomycetales</taxon>
        <taxon>Actinomycetaceae</taxon>
        <taxon>Actinomyces</taxon>
    </lineage>
</organism>
<dbReference type="EMBL" id="MTPX02000051">
    <property type="protein sequence ID" value="PHP52314.1"/>
    <property type="molecule type" value="Genomic_DNA"/>
</dbReference>
<protein>
    <submittedName>
        <fullName evidence="1">DUF3046 domain-containing protein</fullName>
    </submittedName>
</protein>